<dbReference type="AlphaFoldDB" id="A0A183BNP4"/>
<evidence type="ECO:0000259" key="3">
    <source>
        <dbReference type="PROSITE" id="PS50144"/>
    </source>
</evidence>
<dbReference type="SMART" id="SM00225">
    <property type="entry name" value="BTB"/>
    <property type="match status" value="1"/>
</dbReference>
<proteinExistence type="predicted"/>
<dbReference type="CDD" id="cd00121">
    <property type="entry name" value="MATH"/>
    <property type="match status" value="1"/>
</dbReference>
<evidence type="ECO:0000313" key="4">
    <source>
        <dbReference type="Proteomes" id="UP000050741"/>
    </source>
</evidence>
<dbReference type="PANTHER" id="PTHR24413">
    <property type="entry name" value="SPECKLE-TYPE POZ PROTEIN"/>
    <property type="match status" value="1"/>
</dbReference>
<evidence type="ECO:0000259" key="2">
    <source>
        <dbReference type="PROSITE" id="PS50097"/>
    </source>
</evidence>
<dbReference type="Pfam" id="PF22486">
    <property type="entry name" value="MATH_2"/>
    <property type="match status" value="1"/>
</dbReference>
<dbReference type="SMART" id="SM00061">
    <property type="entry name" value="MATH"/>
    <property type="match status" value="1"/>
</dbReference>
<protein>
    <submittedName>
        <fullName evidence="5">BTB domain-containing protein</fullName>
    </submittedName>
</protein>
<dbReference type="InterPro" id="IPR008974">
    <property type="entry name" value="TRAF-like"/>
</dbReference>
<reference evidence="4" key="1">
    <citation type="submission" date="2014-05" db="EMBL/GenBank/DDBJ databases">
        <title>The genome and life-stage specific transcriptomes of Globodera pallida elucidate key aspects of plant parasitism by a cyst nematode.</title>
        <authorList>
            <person name="Cotton J.A."/>
            <person name="Lilley C.J."/>
            <person name="Jones L.M."/>
            <person name="Kikuchi T."/>
            <person name="Reid A.J."/>
            <person name="Thorpe P."/>
            <person name="Tsai I.J."/>
            <person name="Beasley H."/>
            <person name="Blok V."/>
            <person name="Cock P.J.A."/>
            <person name="Van den Akker S.E."/>
            <person name="Holroyd N."/>
            <person name="Hunt M."/>
            <person name="Mantelin S."/>
            <person name="Naghra H."/>
            <person name="Pain A."/>
            <person name="Palomares-Rius J.E."/>
            <person name="Zarowiecki M."/>
            <person name="Berriman M."/>
            <person name="Jones J.T."/>
            <person name="Urwin P.E."/>
        </authorList>
    </citation>
    <scope>NUCLEOTIDE SEQUENCE [LARGE SCALE GENOMIC DNA]</scope>
    <source>
        <strain evidence="4">Lindley</strain>
    </source>
</reference>
<dbReference type="Pfam" id="PF00651">
    <property type="entry name" value="BTB"/>
    <property type="match status" value="1"/>
</dbReference>
<dbReference type="PROSITE" id="PS50144">
    <property type="entry name" value="MATH"/>
    <property type="match status" value="1"/>
</dbReference>
<dbReference type="SUPFAM" id="SSF49599">
    <property type="entry name" value="TRAF domain-like"/>
    <property type="match status" value="1"/>
</dbReference>
<name>A0A183BNP4_GLOPA</name>
<evidence type="ECO:0000256" key="1">
    <source>
        <dbReference type="SAM" id="MobiDB-lite"/>
    </source>
</evidence>
<dbReference type="Gene3D" id="3.30.710.10">
    <property type="entry name" value="Potassium Channel Kv1.1, Chain A"/>
    <property type="match status" value="1"/>
</dbReference>
<dbReference type="InterPro" id="IPR000210">
    <property type="entry name" value="BTB/POZ_dom"/>
</dbReference>
<evidence type="ECO:0000313" key="5">
    <source>
        <dbReference type="WBParaSite" id="GPLIN_000223000"/>
    </source>
</evidence>
<feature type="region of interest" description="Disordered" evidence="1">
    <location>
        <begin position="386"/>
        <end position="434"/>
    </location>
</feature>
<dbReference type="SUPFAM" id="SSF54695">
    <property type="entry name" value="POZ domain"/>
    <property type="match status" value="1"/>
</dbReference>
<dbReference type="Proteomes" id="UP000050741">
    <property type="component" value="Unassembled WGS sequence"/>
</dbReference>
<sequence length="434" mass="48256">MVSKQTTKVAAISSRLEWRIDHFEKLMKLMKNGQNLISKQFSCTSCSTVVWELHVYPNGKREEDVNNVSFFLRQVGLQRGEDPVMTEFQIYALDASDCRISVCRDTKDFSNQQGRGKFQVHRDKMLASLRPDGSLLLFCEVEFLPPGVKLNVEKEDDELLEDVGVDSAVWVQESLRDMWQQETFTDCIIQVGTTRLNAHRCILAQHSGVFRSMFQQKTMVEAQNGVINITDSRPEHIRAMLQFIYTGTVDNLSLENSAEGILAIADKYAIMTLKERCERFLASTINAKNVTNLCLIADTYFASLLKKACTKFISTNHKGHGDNLVERELTTFVRSFEAGYLFARNNPSAAIAANLNSLPVSASSSSNASSNSSAFHLQSSSSTAASSHQSFSTTNAPAIVAPGASAQQQQQSVGDAAGDEDSRTPVRKRLRRKL</sequence>
<accession>A0A183BNP4</accession>
<dbReference type="Gene3D" id="2.60.210.10">
    <property type="entry name" value="Apoptosis, Tumor Necrosis Factor Receptor Associated Protein 2, Chain A"/>
    <property type="match status" value="1"/>
</dbReference>
<feature type="compositionally biased region" description="Low complexity" evidence="1">
    <location>
        <begin position="400"/>
        <end position="416"/>
    </location>
</feature>
<reference evidence="5" key="2">
    <citation type="submission" date="2016-06" db="UniProtKB">
        <authorList>
            <consortium name="WormBaseParasite"/>
        </authorList>
    </citation>
    <scope>IDENTIFICATION</scope>
</reference>
<dbReference type="GO" id="GO:0030163">
    <property type="term" value="P:protein catabolic process"/>
    <property type="evidence" value="ECO:0007669"/>
    <property type="project" value="UniProtKB-ARBA"/>
</dbReference>
<dbReference type="WBParaSite" id="GPLIN_000223000">
    <property type="protein sequence ID" value="GPLIN_000223000"/>
    <property type="gene ID" value="GPLIN_000223000"/>
</dbReference>
<dbReference type="InterPro" id="IPR002083">
    <property type="entry name" value="MATH/TRAF_dom"/>
</dbReference>
<organism evidence="4 5">
    <name type="scientific">Globodera pallida</name>
    <name type="common">Potato cyst nematode worm</name>
    <name type="synonym">Heterodera pallida</name>
    <dbReference type="NCBI Taxonomy" id="36090"/>
    <lineage>
        <taxon>Eukaryota</taxon>
        <taxon>Metazoa</taxon>
        <taxon>Ecdysozoa</taxon>
        <taxon>Nematoda</taxon>
        <taxon>Chromadorea</taxon>
        <taxon>Rhabditida</taxon>
        <taxon>Tylenchina</taxon>
        <taxon>Tylenchomorpha</taxon>
        <taxon>Tylenchoidea</taxon>
        <taxon>Heteroderidae</taxon>
        <taxon>Heteroderinae</taxon>
        <taxon>Globodera</taxon>
    </lineage>
</organism>
<feature type="compositionally biased region" description="Basic residues" evidence="1">
    <location>
        <begin position="425"/>
        <end position="434"/>
    </location>
</feature>
<dbReference type="InterPro" id="IPR011333">
    <property type="entry name" value="SKP1/BTB/POZ_sf"/>
</dbReference>
<keyword evidence="4" id="KW-1185">Reference proteome</keyword>
<dbReference type="PROSITE" id="PS50097">
    <property type="entry name" value="BTB"/>
    <property type="match status" value="1"/>
</dbReference>
<feature type="domain" description="BTB" evidence="2">
    <location>
        <begin position="185"/>
        <end position="253"/>
    </location>
</feature>
<feature type="domain" description="MATH" evidence="3">
    <location>
        <begin position="13"/>
        <end position="141"/>
    </location>
</feature>